<name>A0AAD9E328_9TELE</name>
<accession>A0AAD9E328</accession>
<dbReference type="AlphaFoldDB" id="A0AAD9E328"/>
<dbReference type="Proteomes" id="UP001239994">
    <property type="component" value="Unassembled WGS sequence"/>
</dbReference>
<evidence type="ECO:0000313" key="1">
    <source>
        <dbReference type="EMBL" id="KAK1802549.1"/>
    </source>
</evidence>
<dbReference type="EMBL" id="JAROKS010000006">
    <property type="protein sequence ID" value="KAK1802549.1"/>
    <property type="molecule type" value="Genomic_DNA"/>
</dbReference>
<sequence length="91" mass="10475">MTAHHLKLNPSKTELLVIPATPNPYHDLTVSFENSLVSPSEAAHSSFVTFKGFDPFFRRKLPSKLFAFKWKRVMLVLIFHSYHHSVPTICH</sequence>
<reference evidence="1" key="1">
    <citation type="submission" date="2023-03" db="EMBL/GenBank/DDBJ databases">
        <title>Electrophorus voltai genome.</title>
        <authorList>
            <person name="Bian C."/>
        </authorList>
    </citation>
    <scope>NUCLEOTIDE SEQUENCE</scope>
    <source>
        <strain evidence="1">CB-2022</strain>
        <tissue evidence="1">Muscle</tissue>
    </source>
</reference>
<evidence type="ECO:0000313" key="2">
    <source>
        <dbReference type="Proteomes" id="UP001239994"/>
    </source>
</evidence>
<protein>
    <recommendedName>
        <fullName evidence="3">Reverse transcriptase domain-containing protein</fullName>
    </recommendedName>
</protein>
<evidence type="ECO:0008006" key="3">
    <source>
        <dbReference type="Google" id="ProtNLM"/>
    </source>
</evidence>
<keyword evidence="2" id="KW-1185">Reference proteome</keyword>
<proteinExistence type="predicted"/>
<comment type="caution">
    <text evidence="1">The sequence shown here is derived from an EMBL/GenBank/DDBJ whole genome shotgun (WGS) entry which is preliminary data.</text>
</comment>
<organism evidence="1 2">
    <name type="scientific">Electrophorus voltai</name>
    <dbReference type="NCBI Taxonomy" id="2609070"/>
    <lineage>
        <taxon>Eukaryota</taxon>
        <taxon>Metazoa</taxon>
        <taxon>Chordata</taxon>
        <taxon>Craniata</taxon>
        <taxon>Vertebrata</taxon>
        <taxon>Euteleostomi</taxon>
        <taxon>Actinopterygii</taxon>
        <taxon>Neopterygii</taxon>
        <taxon>Teleostei</taxon>
        <taxon>Ostariophysi</taxon>
        <taxon>Gymnotiformes</taxon>
        <taxon>Gymnotoidei</taxon>
        <taxon>Gymnotidae</taxon>
        <taxon>Electrophorus</taxon>
    </lineage>
</organism>
<gene>
    <name evidence="1" type="ORF">P4O66_004206</name>
</gene>